<proteinExistence type="predicted"/>
<evidence type="ECO:0000313" key="2">
    <source>
        <dbReference type="Proteomes" id="UP000299102"/>
    </source>
</evidence>
<reference evidence="1 2" key="1">
    <citation type="journal article" date="2019" name="Commun. Biol.">
        <title>The bagworm genome reveals a unique fibroin gene that provides high tensile strength.</title>
        <authorList>
            <person name="Kono N."/>
            <person name="Nakamura H."/>
            <person name="Ohtoshi R."/>
            <person name="Tomita M."/>
            <person name="Numata K."/>
            <person name="Arakawa K."/>
        </authorList>
    </citation>
    <scope>NUCLEOTIDE SEQUENCE [LARGE SCALE GENOMIC DNA]</scope>
</reference>
<dbReference type="Proteomes" id="UP000299102">
    <property type="component" value="Unassembled WGS sequence"/>
</dbReference>
<dbReference type="AlphaFoldDB" id="A0A4C2AAY4"/>
<accession>A0A4C2AAY4</accession>
<evidence type="ECO:0000313" key="1">
    <source>
        <dbReference type="EMBL" id="GBP96155.1"/>
    </source>
</evidence>
<protein>
    <submittedName>
        <fullName evidence="1">Uncharacterized protein</fullName>
    </submittedName>
</protein>
<keyword evidence="2" id="KW-1185">Reference proteome</keyword>
<organism evidence="1 2">
    <name type="scientific">Eumeta variegata</name>
    <name type="common">Bagworm moth</name>
    <name type="synonym">Eumeta japonica</name>
    <dbReference type="NCBI Taxonomy" id="151549"/>
    <lineage>
        <taxon>Eukaryota</taxon>
        <taxon>Metazoa</taxon>
        <taxon>Ecdysozoa</taxon>
        <taxon>Arthropoda</taxon>
        <taxon>Hexapoda</taxon>
        <taxon>Insecta</taxon>
        <taxon>Pterygota</taxon>
        <taxon>Neoptera</taxon>
        <taxon>Endopterygota</taxon>
        <taxon>Lepidoptera</taxon>
        <taxon>Glossata</taxon>
        <taxon>Ditrysia</taxon>
        <taxon>Tineoidea</taxon>
        <taxon>Psychidae</taxon>
        <taxon>Oiketicinae</taxon>
        <taxon>Eumeta</taxon>
    </lineage>
</organism>
<dbReference type="EMBL" id="BGZK01002744">
    <property type="protein sequence ID" value="GBP96155.1"/>
    <property type="molecule type" value="Genomic_DNA"/>
</dbReference>
<sequence>MSLVKHITQRISHTNLFLTVRREALALRGRGGGPHRTPYAASDYSSFSNTHGRMSRYRANIIVCAPGDAPRIRFRVCPRRRCIQAVVAFVPWTALICSLFRS</sequence>
<gene>
    <name evidence="1" type="ORF">EVAR_95112_1</name>
</gene>
<comment type="caution">
    <text evidence="1">The sequence shown here is derived from an EMBL/GenBank/DDBJ whole genome shotgun (WGS) entry which is preliminary data.</text>
</comment>
<name>A0A4C2AAY4_EUMVA</name>